<keyword evidence="2" id="KW-0812">Transmembrane</keyword>
<feature type="domain" description="Receptor ligand binding region" evidence="7">
    <location>
        <begin position="46"/>
        <end position="387"/>
    </location>
</feature>
<evidence type="ECO:0000256" key="5">
    <source>
        <dbReference type="ARBA" id="ARBA00023136"/>
    </source>
</evidence>
<keyword evidence="3" id="KW-0813">Transport</keyword>
<evidence type="ECO:0000259" key="7">
    <source>
        <dbReference type="Pfam" id="PF01094"/>
    </source>
</evidence>
<proteinExistence type="predicted"/>
<dbReference type="PANTHER" id="PTHR30483:SF6">
    <property type="entry name" value="PERIPLASMIC BINDING PROTEIN OF ABC TRANSPORTER FOR NATURAL AMINO ACIDS"/>
    <property type="match status" value="1"/>
</dbReference>
<accession>A0ABV7KKH7</accession>
<evidence type="ECO:0000256" key="2">
    <source>
        <dbReference type="ARBA" id="ARBA00022692"/>
    </source>
</evidence>
<evidence type="ECO:0000313" key="9">
    <source>
        <dbReference type="Proteomes" id="UP001595583"/>
    </source>
</evidence>
<evidence type="ECO:0000256" key="1">
    <source>
        <dbReference type="ARBA" id="ARBA00004370"/>
    </source>
</evidence>
<evidence type="ECO:0000256" key="4">
    <source>
        <dbReference type="ARBA" id="ARBA00022989"/>
    </source>
</evidence>
<dbReference type="InterPro" id="IPR001828">
    <property type="entry name" value="ANF_lig-bd_rcpt"/>
</dbReference>
<dbReference type="SUPFAM" id="SSF53822">
    <property type="entry name" value="Periplasmic binding protein-like I"/>
    <property type="match status" value="1"/>
</dbReference>
<dbReference type="RefSeq" id="WP_378225619.1">
    <property type="nucleotide sequence ID" value="NZ_JBHRTK010000034.1"/>
</dbReference>
<gene>
    <name evidence="8" type="ORF">ACFOHJ_24235</name>
</gene>
<keyword evidence="9" id="KW-1185">Reference proteome</keyword>
<keyword evidence="5" id="KW-0472">Membrane</keyword>
<evidence type="ECO:0000313" key="8">
    <source>
        <dbReference type="EMBL" id="MFC3209337.1"/>
    </source>
</evidence>
<dbReference type="InterPro" id="IPR051010">
    <property type="entry name" value="BCAA_transport"/>
</dbReference>
<sequence length="397" mass="41140">MKRILAASLLLGASALATPTLADVNIGLLNGITGGAAAMAPEITKSYQFAVSQINDQGGLLKGEKLVGTLADAGCSPQVAADAATKLVNVTQVIGVVGPLCSGALMAATNSATIPAGVLLISPAATSPEITSLKDNDLVFRTIPSDEYQGQALARTLLDRGTKKVAVSYINNDYGKGIAEAFKKEFEAKGGEIAGYEAHEENKSSYRADLAGLAQGGADTLVLLDYGDTSGLTVLRESIENGFFENFVGAEGMKTSAPIKAIGADNLKTFMASAPVSSKSEALDIFNKAFTEAGGDINSSYVGPSYDAVFLMALAIEKAGGDKAKLSESLRAVSNGEGEPIFPGEWKKAKELIDAGKAIDYKGASGELNFDANGDVPGSYALFRVEGDDWAVETQMK</sequence>
<comment type="caution">
    <text evidence="8">The sequence shown here is derived from an EMBL/GenBank/DDBJ whole genome shotgun (WGS) entry which is preliminary data.</text>
</comment>
<name>A0ABV7KKH7_9HYPH</name>
<dbReference type="Pfam" id="PF01094">
    <property type="entry name" value="ANF_receptor"/>
    <property type="match status" value="1"/>
</dbReference>
<protein>
    <submittedName>
        <fullName evidence="8">ABC transporter substrate-binding protein</fullName>
    </submittedName>
</protein>
<keyword evidence="4" id="KW-1133">Transmembrane helix</keyword>
<dbReference type="InterPro" id="IPR028082">
    <property type="entry name" value="Peripla_BP_I"/>
</dbReference>
<organism evidence="8 9">
    <name type="scientific">Aquamicrobium soli</name>
    <dbReference type="NCBI Taxonomy" id="1811518"/>
    <lineage>
        <taxon>Bacteria</taxon>
        <taxon>Pseudomonadati</taxon>
        <taxon>Pseudomonadota</taxon>
        <taxon>Alphaproteobacteria</taxon>
        <taxon>Hyphomicrobiales</taxon>
        <taxon>Phyllobacteriaceae</taxon>
        <taxon>Aquamicrobium</taxon>
    </lineage>
</organism>
<keyword evidence="6" id="KW-0732">Signal</keyword>
<evidence type="ECO:0000256" key="3">
    <source>
        <dbReference type="ARBA" id="ARBA00022970"/>
    </source>
</evidence>
<keyword evidence="3" id="KW-0029">Amino-acid transport</keyword>
<dbReference type="Proteomes" id="UP001595583">
    <property type="component" value="Unassembled WGS sequence"/>
</dbReference>
<dbReference type="CDD" id="cd06346">
    <property type="entry name" value="PBP1_ABC_ligand_binding-like"/>
    <property type="match status" value="1"/>
</dbReference>
<feature type="chain" id="PRO_5047145460" evidence="6">
    <location>
        <begin position="23"/>
        <end position="397"/>
    </location>
</feature>
<evidence type="ECO:0000256" key="6">
    <source>
        <dbReference type="SAM" id="SignalP"/>
    </source>
</evidence>
<comment type="subcellular location">
    <subcellularLocation>
        <location evidence="1">Membrane</location>
    </subcellularLocation>
</comment>
<dbReference type="EMBL" id="JBHRTK010000034">
    <property type="protein sequence ID" value="MFC3209337.1"/>
    <property type="molecule type" value="Genomic_DNA"/>
</dbReference>
<dbReference type="Gene3D" id="3.40.50.2300">
    <property type="match status" value="2"/>
</dbReference>
<dbReference type="PANTHER" id="PTHR30483">
    <property type="entry name" value="LEUCINE-SPECIFIC-BINDING PROTEIN"/>
    <property type="match status" value="1"/>
</dbReference>
<feature type="signal peptide" evidence="6">
    <location>
        <begin position="1"/>
        <end position="22"/>
    </location>
</feature>
<reference evidence="9" key="1">
    <citation type="journal article" date="2019" name="Int. J. Syst. Evol. Microbiol.">
        <title>The Global Catalogue of Microorganisms (GCM) 10K type strain sequencing project: providing services to taxonomists for standard genome sequencing and annotation.</title>
        <authorList>
            <consortium name="The Broad Institute Genomics Platform"/>
            <consortium name="The Broad Institute Genome Sequencing Center for Infectious Disease"/>
            <person name="Wu L."/>
            <person name="Ma J."/>
        </authorList>
    </citation>
    <scope>NUCLEOTIDE SEQUENCE [LARGE SCALE GENOMIC DNA]</scope>
    <source>
        <strain evidence="9">KCTC 52165</strain>
    </source>
</reference>